<evidence type="ECO:0000256" key="3">
    <source>
        <dbReference type="ARBA" id="ARBA00022777"/>
    </source>
</evidence>
<evidence type="ECO:0000256" key="4">
    <source>
        <dbReference type="SAM" id="Coils"/>
    </source>
</evidence>
<comment type="caution">
    <text evidence="6">The sequence shown here is derived from an EMBL/GenBank/DDBJ whole genome shotgun (WGS) entry which is preliminary data.</text>
</comment>
<evidence type="ECO:0000313" key="6">
    <source>
        <dbReference type="EMBL" id="KAJ3260305.1"/>
    </source>
</evidence>
<dbReference type="InterPro" id="IPR027417">
    <property type="entry name" value="P-loop_NTPase"/>
</dbReference>
<keyword evidence="4" id="KW-0175">Coiled coil</keyword>
<feature type="region of interest" description="Disordered" evidence="5">
    <location>
        <begin position="25"/>
        <end position="99"/>
    </location>
</feature>
<proteinExistence type="predicted"/>
<dbReference type="Gene3D" id="1.20.890.10">
    <property type="entry name" value="cAMP-dependent protein kinase regulatory subunit, dimerization-anchoring domain"/>
    <property type="match status" value="1"/>
</dbReference>
<evidence type="ECO:0000313" key="7">
    <source>
        <dbReference type="Proteomes" id="UP001210925"/>
    </source>
</evidence>
<feature type="compositionally biased region" description="Acidic residues" evidence="5">
    <location>
        <begin position="32"/>
        <end position="41"/>
    </location>
</feature>
<dbReference type="SUPFAM" id="SSF52540">
    <property type="entry name" value="P-loop containing nucleoside triphosphate hydrolases"/>
    <property type="match status" value="1"/>
</dbReference>
<dbReference type="Gene3D" id="3.40.50.720">
    <property type="entry name" value="NAD(P)-binding Rossmann-like Domain"/>
    <property type="match status" value="1"/>
</dbReference>
<dbReference type="Proteomes" id="UP001210925">
    <property type="component" value="Unassembled WGS sequence"/>
</dbReference>
<name>A0AAD5Y7C0_9FUNG</name>
<dbReference type="PRINTS" id="PR00094">
    <property type="entry name" value="ADENYLTKNASE"/>
</dbReference>
<dbReference type="GO" id="GO:0005524">
    <property type="term" value="F:ATP binding"/>
    <property type="evidence" value="ECO:0007669"/>
    <property type="project" value="InterPro"/>
</dbReference>
<evidence type="ECO:0000256" key="2">
    <source>
        <dbReference type="ARBA" id="ARBA00022741"/>
    </source>
</evidence>
<gene>
    <name evidence="6" type="primary">AK7</name>
    <name evidence="6" type="ORF">HK103_000940</name>
</gene>
<dbReference type="InterPro" id="IPR047499">
    <property type="entry name" value="DD_AK7"/>
</dbReference>
<dbReference type="Gene3D" id="3.40.50.300">
    <property type="entry name" value="P-loop containing nucleotide triphosphate hydrolases"/>
    <property type="match status" value="1"/>
</dbReference>
<feature type="coiled-coil region" evidence="4">
    <location>
        <begin position="609"/>
        <end position="659"/>
    </location>
</feature>
<reference evidence="6" key="1">
    <citation type="submission" date="2020-05" db="EMBL/GenBank/DDBJ databases">
        <title>Phylogenomic resolution of chytrid fungi.</title>
        <authorList>
            <person name="Stajich J.E."/>
            <person name="Amses K."/>
            <person name="Simmons R."/>
            <person name="Seto K."/>
            <person name="Myers J."/>
            <person name="Bonds A."/>
            <person name="Quandt C.A."/>
            <person name="Barry K."/>
            <person name="Liu P."/>
            <person name="Grigoriev I."/>
            <person name="Longcore J.E."/>
            <person name="James T.Y."/>
        </authorList>
    </citation>
    <scope>NUCLEOTIDE SEQUENCE</scope>
    <source>
        <strain evidence="6">PLAUS21</strain>
    </source>
</reference>
<dbReference type="GO" id="GO:0006139">
    <property type="term" value="P:nucleobase-containing compound metabolic process"/>
    <property type="evidence" value="ECO:0007669"/>
    <property type="project" value="InterPro"/>
</dbReference>
<keyword evidence="2" id="KW-0547">Nucleotide-binding</keyword>
<keyword evidence="7" id="KW-1185">Reference proteome</keyword>
<dbReference type="InterPro" id="IPR000850">
    <property type="entry name" value="Adenylat/UMP-CMP_kin"/>
</dbReference>
<dbReference type="Pfam" id="PF00406">
    <property type="entry name" value="ADK"/>
    <property type="match status" value="1"/>
</dbReference>
<keyword evidence="1" id="KW-0808">Transferase</keyword>
<accession>A0AAD5Y7C0</accession>
<dbReference type="Pfam" id="PF05186">
    <property type="entry name" value="Dpy-30"/>
    <property type="match status" value="1"/>
</dbReference>
<protein>
    <submittedName>
        <fullName evidence="6">Adenylate kinase 7</fullName>
    </submittedName>
</protein>
<dbReference type="SUPFAM" id="SSF51735">
    <property type="entry name" value="NAD(P)-binding Rossmann-fold domains"/>
    <property type="match status" value="1"/>
</dbReference>
<organism evidence="6 7">
    <name type="scientific">Boothiomyces macroporosus</name>
    <dbReference type="NCBI Taxonomy" id="261099"/>
    <lineage>
        <taxon>Eukaryota</taxon>
        <taxon>Fungi</taxon>
        <taxon>Fungi incertae sedis</taxon>
        <taxon>Chytridiomycota</taxon>
        <taxon>Chytridiomycota incertae sedis</taxon>
        <taxon>Chytridiomycetes</taxon>
        <taxon>Rhizophydiales</taxon>
        <taxon>Terramycetaceae</taxon>
        <taxon>Boothiomyces</taxon>
    </lineage>
</organism>
<dbReference type="PANTHER" id="PTHR23359">
    <property type="entry name" value="NUCLEOTIDE KINASE"/>
    <property type="match status" value="1"/>
</dbReference>
<dbReference type="InterPro" id="IPR007858">
    <property type="entry name" value="Dpy-30_motif"/>
</dbReference>
<evidence type="ECO:0000256" key="5">
    <source>
        <dbReference type="SAM" id="MobiDB-lite"/>
    </source>
</evidence>
<dbReference type="GO" id="GO:0019205">
    <property type="term" value="F:nucleobase-containing compound kinase activity"/>
    <property type="evidence" value="ECO:0007669"/>
    <property type="project" value="InterPro"/>
</dbReference>
<dbReference type="CDD" id="cd22967">
    <property type="entry name" value="DD_AK7"/>
    <property type="match status" value="1"/>
</dbReference>
<dbReference type="AlphaFoldDB" id="A0AAD5Y7C0"/>
<dbReference type="InterPro" id="IPR036291">
    <property type="entry name" value="NAD(P)-bd_dom_sf"/>
</dbReference>
<dbReference type="EMBL" id="JADGKB010000012">
    <property type="protein sequence ID" value="KAJ3260305.1"/>
    <property type="molecule type" value="Genomic_DNA"/>
</dbReference>
<evidence type="ECO:0000256" key="1">
    <source>
        <dbReference type="ARBA" id="ARBA00022679"/>
    </source>
</evidence>
<sequence length="717" mass="81278">MKVFVAGVDTPFGHNISNVLSQTVVGHSRSEEENDEDEDEQPQLGQEGNGGKPDKPLKETYTVVGTLQKPIPDSFESHLPTKYPAKPGKMIETGDKKKDAARREAIDKIPRVGQKPKGSADREQAQKMMMESDVIVYDMMNDLDEITWALDYLSTMIDSFEKPKIFIAISTVMTWAKTKGDADDPEAAFAEDEYRKRKPHPNFKNHLAVEKNIVKLSKKEKFKGYVIAPGLIYHAGNSIFHYLFKAAWHNEPALNCFGDGSNVLPTIHLDDLIAITVEVIETSPEVKYIVAVDESKSTLYEITKAIADSLSNGVVKKVGKEEGFLEKSFTQEDIDMLTVNLRMEPAYIKDLGLEWKYELIQEYKDARGLWALKIVMHGPPASGKTFYAQKIAELYKIHYLETDEVVNQALIALERRVNGQSPVEDEETDLEADRELLNEMKEAMRANNGKLPTQQTISFVKDKLKSMPCKNQGYILDGFPTTMEEAAELFKPSDDDGKEERIIPVVDDVVVPEFVFTIEMSDLAIKQRIQKLPESAVVGTKNSEEALTKRLDDFRKNNTDELTVLNYFDELEISPAILQAELLETNQIIEQIQKELGEPRNYGLTPEQIAAERKEAEKAKLNAEAAAAEERFKRQQEEIERHNKATAEWNAKLEQVRKQEQEVLEIQSEPLRNYLVKYIMPTLTAGLVEVAKIRPEDPIDYLAEFLFKQNPENNSSE</sequence>
<keyword evidence="3 6" id="KW-0418">Kinase</keyword>